<feature type="region of interest" description="Disordered" evidence="1">
    <location>
        <begin position="1"/>
        <end position="26"/>
    </location>
</feature>
<proteinExistence type="predicted"/>
<dbReference type="EMBL" id="AOPZ01000030">
    <property type="protein sequence ID" value="EPH46030.1"/>
    <property type="molecule type" value="Genomic_DNA"/>
</dbReference>
<evidence type="ECO:0008006" key="4">
    <source>
        <dbReference type="Google" id="ProtNLM"/>
    </source>
</evidence>
<evidence type="ECO:0000313" key="3">
    <source>
        <dbReference type="Proteomes" id="UP000014629"/>
    </source>
</evidence>
<sequence length="157" mass="17696">MHFADPRDFVPDTPRPHRRTSRWASWKAHREDRYPRPLELRRGDPPLVGLRANGLWLTRPEAERDAIWVAPALSGVAAEHTLAHEVGHIALGHEPVVLPAEPEPKPYQYLSSDFLGGCLIGRTRSQEGPQDPKHIKVEDQAERIAFALRRTSTTGLP</sequence>
<evidence type="ECO:0000313" key="2">
    <source>
        <dbReference type="EMBL" id="EPH46030.1"/>
    </source>
</evidence>
<feature type="compositionally biased region" description="Basic and acidic residues" evidence="1">
    <location>
        <begin position="1"/>
        <end position="10"/>
    </location>
</feature>
<name>S4A5L6_9ACTN</name>
<keyword evidence="3" id="KW-1185">Reference proteome</keyword>
<protein>
    <recommendedName>
        <fullName evidence="4">IrrE N-terminal-like domain-containing protein</fullName>
    </recommendedName>
</protein>
<dbReference type="AlphaFoldDB" id="S4A5L6"/>
<reference evidence="2 3" key="1">
    <citation type="submission" date="2013-02" db="EMBL/GenBank/DDBJ databases">
        <title>Draft Genome Sequence of Streptomyces aurantiacus, Which Produces Setomimycin.</title>
        <authorList>
            <person name="Gruening B.A."/>
            <person name="Praeg A."/>
            <person name="Erxleben A."/>
            <person name="Guenther S."/>
            <person name="Mueller M."/>
        </authorList>
    </citation>
    <scope>NUCLEOTIDE SEQUENCE [LARGE SCALE GENOMIC DNA]</scope>
    <source>
        <strain evidence="2 3">JA 4570</strain>
    </source>
</reference>
<dbReference type="Proteomes" id="UP000014629">
    <property type="component" value="Unassembled WGS sequence"/>
</dbReference>
<gene>
    <name evidence="2" type="ORF">STRAU_0911</name>
</gene>
<accession>S4A5L6</accession>
<evidence type="ECO:0000256" key="1">
    <source>
        <dbReference type="SAM" id="MobiDB-lite"/>
    </source>
</evidence>
<comment type="caution">
    <text evidence="2">The sequence shown here is derived from an EMBL/GenBank/DDBJ whole genome shotgun (WGS) entry which is preliminary data.</text>
</comment>
<organism evidence="2 3">
    <name type="scientific">Streptomyces aurantiacus JA 4570</name>
    <dbReference type="NCBI Taxonomy" id="1286094"/>
    <lineage>
        <taxon>Bacteria</taxon>
        <taxon>Bacillati</taxon>
        <taxon>Actinomycetota</taxon>
        <taxon>Actinomycetes</taxon>
        <taxon>Kitasatosporales</taxon>
        <taxon>Streptomycetaceae</taxon>
        <taxon>Streptomyces</taxon>
        <taxon>Streptomyces aurantiacus group</taxon>
    </lineage>
</organism>
<dbReference type="PATRIC" id="fig|1286094.4.peg.891"/>